<evidence type="ECO:0000256" key="1">
    <source>
        <dbReference type="SAM" id="MobiDB-lite"/>
    </source>
</evidence>
<protein>
    <recommendedName>
        <fullName evidence="2">Neprosin PEP catalytic domain-containing protein</fullName>
    </recommendedName>
</protein>
<dbReference type="Gramene" id="Pp3c5_15690V3.1">
    <property type="protein sequence ID" value="Pp3c5_15690V3.1"/>
    <property type="gene ID" value="Pp3c5_15690"/>
</dbReference>
<evidence type="ECO:0000313" key="4">
    <source>
        <dbReference type="EnsemblPlants" id="Pp3c5_15690V3.1"/>
    </source>
</evidence>
<evidence type="ECO:0000313" key="5">
    <source>
        <dbReference type="Proteomes" id="UP000006727"/>
    </source>
</evidence>
<reference evidence="3 5" key="2">
    <citation type="journal article" date="2018" name="Plant J.">
        <title>The Physcomitrella patens chromosome-scale assembly reveals moss genome structure and evolution.</title>
        <authorList>
            <person name="Lang D."/>
            <person name="Ullrich K.K."/>
            <person name="Murat F."/>
            <person name="Fuchs J."/>
            <person name="Jenkins J."/>
            <person name="Haas F.B."/>
            <person name="Piednoel M."/>
            <person name="Gundlach H."/>
            <person name="Van Bel M."/>
            <person name="Meyberg R."/>
            <person name="Vives C."/>
            <person name="Morata J."/>
            <person name="Symeonidi A."/>
            <person name="Hiss M."/>
            <person name="Muchero W."/>
            <person name="Kamisugi Y."/>
            <person name="Saleh O."/>
            <person name="Blanc G."/>
            <person name="Decker E.L."/>
            <person name="van Gessel N."/>
            <person name="Grimwood J."/>
            <person name="Hayes R.D."/>
            <person name="Graham S.W."/>
            <person name="Gunter L.E."/>
            <person name="McDaniel S.F."/>
            <person name="Hoernstein S.N.W."/>
            <person name="Larsson A."/>
            <person name="Li F.W."/>
            <person name="Perroud P.F."/>
            <person name="Phillips J."/>
            <person name="Ranjan P."/>
            <person name="Rokshar D.S."/>
            <person name="Rothfels C.J."/>
            <person name="Schneider L."/>
            <person name="Shu S."/>
            <person name="Stevenson D.W."/>
            <person name="Thummler F."/>
            <person name="Tillich M."/>
            <person name="Villarreal Aguilar J.C."/>
            <person name="Widiez T."/>
            <person name="Wong G.K."/>
            <person name="Wymore A."/>
            <person name="Zhang Y."/>
            <person name="Zimmer A.D."/>
            <person name="Quatrano R.S."/>
            <person name="Mayer K.F.X."/>
            <person name="Goodstein D."/>
            <person name="Casacuberta J.M."/>
            <person name="Vandepoele K."/>
            <person name="Reski R."/>
            <person name="Cuming A.C."/>
            <person name="Tuskan G.A."/>
            <person name="Maumus F."/>
            <person name="Salse J."/>
            <person name="Schmutz J."/>
            <person name="Rensing S.A."/>
        </authorList>
    </citation>
    <scope>NUCLEOTIDE SEQUENCE [LARGE SCALE GENOMIC DNA]</scope>
    <source>
        <strain evidence="4 5">cv. Gransden 2004</strain>
    </source>
</reference>
<evidence type="ECO:0000259" key="2">
    <source>
        <dbReference type="PROSITE" id="PS52045"/>
    </source>
</evidence>
<reference evidence="3 5" key="1">
    <citation type="journal article" date="2008" name="Science">
        <title>The Physcomitrella genome reveals evolutionary insights into the conquest of land by plants.</title>
        <authorList>
            <person name="Rensing S."/>
            <person name="Lang D."/>
            <person name="Zimmer A."/>
            <person name="Terry A."/>
            <person name="Salamov A."/>
            <person name="Shapiro H."/>
            <person name="Nishiyama T."/>
            <person name="Perroud P.-F."/>
            <person name="Lindquist E."/>
            <person name="Kamisugi Y."/>
            <person name="Tanahashi T."/>
            <person name="Sakakibara K."/>
            <person name="Fujita T."/>
            <person name="Oishi K."/>
            <person name="Shin-I T."/>
            <person name="Kuroki Y."/>
            <person name="Toyoda A."/>
            <person name="Suzuki Y."/>
            <person name="Hashimoto A."/>
            <person name="Yamaguchi K."/>
            <person name="Sugano A."/>
            <person name="Kohara Y."/>
            <person name="Fujiyama A."/>
            <person name="Anterola A."/>
            <person name="Aoki S."/>
            <person name="Ashton N."/>
            <person name="Barbazuk W.B."/>
            <person name="Barker E."/>
            <person name="Bennetzen J."/>
            <person name="Bezanilla M."/>
            <person name="Blankenship R."/>
            <person name="Cho S.H."/>
            <person name="Dutcher S."/>
            <person name="Estelle M."/>
            <person name="Fawcett J.A."/>
            <person name="Gundlach H."/>
            <person name="Hanada K."/>
            <person name="Heyl A."/>
            <person name="Hicks K.A."/>
            <person name="Hugh J."/>
            <person name="Lohr M."/>
            <person name="Mayer K."/>
            <person name="Melkozernov A."/>
            <person name="Murata T."/>
            <person name="Nelson D."/>
            <person name="Pils B."/>
            <person name="Prigge M."/>
            <person name="Reiss B."/>
            <person name="Renner T."/>
            <person name="Rombauts S."/>
            <person name="Rushton P."/>
            <person name="Sanderfoot A."/>
            <person name="Schween G."/>
            <person name="Shiu S.-H."/>
            <person name="Stueber K."/>
            <person name="Theodoulou F.L."/>
            <person name="Tu H."/>
            <person name="Van de Peer Y."/>
            <person name="Verrier P.J."/>
            <person name="Waters E."/>
            <person name="Wood A."/>
            <person name="Yang L."/>
            <person name="Cove D."/>
            <person name="Cuming A."/>
            <person name="Hasebe M."/>
            <person name="Lucas S."/>
            <person name="Mishler D.B."/>
            <person name="Reski R."/>
            <person name="Grigoriev I."/>
            <person name="Quatrano R.S."/>
            <person name="Boore J.L."/>
        </authorList>
    </citation>
    <scope>NUCLEOTIDE SEQUENCE [LARGE SCALE GENOMIC DNA]</scope>
    <source>
        <strain evidence="4 5">cv. Gransden 2004</strain>
    </source>
</reference>
<proteinExistence type="predicted"/>
<feature type="domain" description="Neprosin PEP catalytic" evidence="2">
    <location>
        <begin position="160"/>
        <end position="420"/>
    </location>
</feature>
<keyword evidence="5" id="KW-1185">Reference proteome</keyword>
<dbReference type="Pfam" id="PF03080">
    <property type="entry name" value="Neprosin"/>
    <property type="match status" value="1"/>
</dbReference>
<dbReference type="EnsemblPlants" id="Pp3c5_15690V3.2">
    <property type="protein sequence ID" value="Pp3c5_15690V3.2"/>
    <property type="gene ID" value="Pp3c5_15690"/>
</dbReference>
<organism evidence="3">
    <name type="scientific">Physcomitrium patens</name>
    <name type="common">Spreading-leaved earth moss</name>
    <name type="synonym">Physcomitrella patens</name>
    <dbReference type="NCBI Taxonomy" id="3218"/>
    <lineage>
        <taxon>Eukaryota</taxon>
        <taxon>Viridiplantae</taxon>
        <taxon>Streptophyta</taxon>
        <taxon>Embryophyta</taxon>
        <taxon>Bryophyta</taxon>
        <taxon>Bryophytina</taxon>
        <taxon>Bryopsida</taxon>
        <taxon>Funariidae</taxon>
        <taxon>Funariales</taxon>
        <taxon>Funariaceae</taxon>
        <taxon>Physcomitrium</taxon>
    </lineage>
</organism>
<dbReference type="PROSITE" id="PS52045">
    <property type="entry name" value="NEPROSIN_PEP_CD"/>
    <property type="match status" value="1"/>
</dbReference>
<dbReference type="PANTHER" id="PTHR31589">
    <property type="entry name" value="PROTEIN, PUTATIVE (DUF239)-RELATED-RELATED"/>
    <property type="match status" value="1"/>
</dbReference>
<dbReference type="EMBL" id="ABEU02000005">
    <property type="protein sequence ID" value="PNR54061.1"/>
    <property type="molecule type" value="Genomic_DNA"/>
</dbReference>
<dbReference type="AlphaFoldDB" id="A0A2K1KJV7"/>
<name>A0A2K1KJV7_PHYPA</name>
<dbReference type="PANTHER" id="PTHR31589:SF223">
    <property type="entry name" value="PROTEIN, PUTATIVE (DUF239)-RELATED"/>
    <property type="match status" value="1"/>
</dbReference>
<dbReference type="Proteomes" id="UP000006727">
    <property type="component" value="Chromosome 5"/>
</dbReference>
<feature type="region of interest" description="Disordered" evidence="1">
    <location>
        <begin position="89"/>
        <end position="113"/>
    </location>
</feature>
<sequence>MEDFRVRGMLSGVLVISTLFLGLVSVSGTPFAVDGRVLDSRHKMLRSNDAGDVQAQLFSAASVETSYILSDGDVVTCIPIENQPSVFHTNTNDIQLKPSKRPNSKTSSDDNKWTKKASQLFVKEFGGCPNGMIPVRRSRGGISTGSPVANVQSQSAGSQTHYVHQHAYTSTTISHPPSFKGTEVVLNVWQPFVEPRDFSLAQLWVMNTGLSYAPGSDDWALNTIEAGWQVYSELYGDKRPRLFVYWTGDGYVKTGCYNLNQDCPSGSPGFVQVSNKVLLGGSISPHSAMNATQYEIKLRVFKDDDSGNWWLQFNQEFVGYWPKSLFHSLKDESDLIQWGGEVFDVRESNDKTKTHMGSGSPAQSGFREAAYQRNLQFIDMDNKMKDVHELQAVATKPSCYTVFPENNQRWGTHFYYGGRC</sequence>
<dbReference type="OrthoDB" id="1858978at2759"/>
<gene>
    <name evidence="4" type="primary">LOC112282233</name>
    <name evidence="3" type="ORF">PHYPA_007737</name>
</gene>
<dbReference type="RefSeq" id="XP_024375386.1">
    <property type="nucleotide sequence ID" value="XM_024519618.2"/>
</dbReference>
<dbReference type="Gene3D" id="3.90.1320.10">
    <property type="entry name" value="Outer-capsid protein sigma 3, large lobe"/>
    <property type="match status" value="1"/>
</dbReference>
<dbReference type="InterPro" id="IPR053168">
    <property type="entry name" value="Glutamic_endopeptidase"/>
</dbReference>
<evidence type="ECO:0000313" key="3">
    <source>
        <dbReference type="EMBL" id="PNR54061.1"/>
    </source>
</evidence>
<dbReference type="GeneID" id="112282233"/>
<accession>A0A2K1KJV7</accession>
<dbReference type="Gramene" id="Pp3c5_15690V3.2">
    <property type="protein sequence ID" value="Pp3c5_15690V3.2"/>
    <property type="gene ID" value="Pp3c5_15690"/>
</dbReference>
<dbReference type="STRING" id="3218.A0A2K1KJV7"/>
<reference evidence="4" key="3">
    <citation type="submission" date="2020-12" db="UniProtKB">
        <authorList>
            <consortium name="EnsemblPlants"/>
        </authorList>
    </citation>
    <scope>IDENTIFICATION</scope>
</reference>
<dbReference type="InterPro" id="IPR004314">
    <property type="entry name" value="Neprosin"/>
</dbReference>
<dbReference type="EnsemblPlants" id="Pp3c5_15690V3.1">
    <property type="protein sequence ID" value="Pp3c5_15690V3.1"/>
    <property type="gene ID" value="Pp3c5_15690"/>
</dbReference>